<dbReference type="GO" id="GO:0016491">
    <property type="term" value="F:oxidoreductase activity"/>
    <property type="evidence" value="ECO:0007669"/>
    <property type="project" value="UniProtKB-KW"/>
</dbReference>
<dbReference type="InterPro" id="IPR006094">
    <property type="entry name" value="Oxid_FAD_bind_N"/>
</dbReference>
<dbReference type="GeneID" id="87838785"/>
<sequence length="513" mass="57235">MPLPSSVALYGLALAFGFVTGTTLPISEVNKRQERCVASTQTQEELASLLSKKATILGPTSVDWADVTERYMAQVQPTVCLSVRPGTEDDVAEIVRFANRLDVPFYTVSRGHALTESVGRFRGIEIDLRDLRAFEVNPNNVTAFFQGGAYSHEVIDGLWDQGFVTGTGGCECVSVIGPALGGGHGLQQGRHGLTMDMLVNLNVVLANGTAVQVNETSHPDLWWAMRGAGHNFGIVTSFESKIWPEDKSKTYLVKTYQFAGRSLEAVIDRVNEFQGLGTLDPSWLASFGLYIMNTTLSKTEATINWAFVFSGSPEEGHAVLKPFDDLGPLSVDVVNVPYRVVNEYVGGGMEGRLCEGNKTHVIGTANLQTYNKTSMRAIYDLYNERIRQHPRLGDTRVLVEGYSVEGVLSHRSEDSAYALRDEHILTYFDTRFDSMDDPLIPFATEWRDHTVALWYGGQPERRPTTYVNYAAGYESLEARYGHETWRLEKLRKLKRQYDPDNKFAWYNPIFPPA</sequence>
<dbReference type="RefSeq" id="XP_062657229.1">
    <property type="nucleotide sequence ID" value="XM_062801837.1"/>
</dbReference>
<dbReference type="InterPro" id="IPR016166">
    <property type="entry name" value="FAD-bd_PCMH"/>
</dbReference>
<comment type="similarity">
    <text evidence="1">Belongs to the oxygen-dependent FAD-linked oxidoreductase family.</text>
</comment>
<dbReference type="InterPro" id="IPR050416">
    <property type="entry name" value="FAD-linked_Oxidoreductase"/>
</dbReference>
<dbReference type="PANTHER" id="PTHR42973">
    <property type="entry name" value="BINDING OXIDOREDUCTASE, PUTATIVE (AFU_ORTHOLOGUE AFUA_1G17690)-RELATED"/>
    <property type="match status" value="1"/>
</dbReference>
<name>A0AAE0HCC9_9PEZI</name>
<keyword evidence="3" id="KW-0274">FAD</keyword>
<evidence type="ECO:0000256" key="2">
    <source>
        <dbReference type="ARBA" id="ARBA00022630"/>
    </source>
</evidence>
<gene>
    <name evidence="7" type="ORF">B0H64DRAFT_364517</name>
</gene>
<dbReference type="InterPro" id="IPR016169">
    <property type="entry name" value="FAD-bd_PCMH_sub2"/>
</dbReference>
<feature type="signal peptide" evidence="5">
    <location>
        <begin position="1"/>
        <end position="21"/>
    </location>
</feature>
<dbReference type="Proteomes" id="UP001278766">
    <property type="component" value="Unassembled WGS sequence"/>
</dbReference>
<dbReference type="AlphaFoldDB" id="A0AAE0HCC9"/>
<accession>A0AAE0HCC9</accession>
<dbReference type="SUPFAM" id="SSF56176">
    <property type="entry name" value="FAD-binding/transporter-associated domain-like"/>
    <property type="match status" value="1"/>
</dbReference>
<dbReference type="Pfam" id="PF08031">
    <property type="entry name" value="BBE"/>
    <property type="match status" value="1"/>
</dbReference>
<feature type="chain" id="PRO_5042037279" description="FAD-binding PCMH-type domain-containing protein" evidence="5">
    <location>
        <begin position="22"/>
        <end position="513"/>
    </location>
</feature>
<evidence type="ECO:0000256" key="3">
    <source>
        <dbReference type="ARBA" id="ARBA00022827"/>
    </source>
</evidence>
<dbReference type="Gene3D" id="3.30.465.10">
    <property type="match status" value="1"/>
</dbReference>
<evidence type="ECO:0000313" key="8">
    <source>
        <dbReference type="Proteomes" id="UP001278766"/>
    </source>
</evidence>
<keyword evidence="2" id="KW-0285">Flavoprotein</keyword>
<evidence type="ECO:0000256" key="4">
    <source>
        <dbReference type="ARBA" id="ARBA00023002"/>
    </source>
</evidence>
<evidence type="ECO:0000256" key="1">
    <source>
        <dbReference type="ARBA" id="ARBA00005466"/>
    </source>
</evidence>
<reference evidence="7" key="1">
    <citation type="journal article" date="2023" name="Mol. Phylogenet. Evol.">
        <title>Genome-scale phylogeny and comparative genomics of the fungal order Sordariales.</title>
        <authorList>
            <person name="Hensen N."/>
            <person name="Bonometti L."/>
            <person name="Westerberg I."/>
            <person name="Brannstrom I.O."/>
            <person name="Guillou S."/>
            <person name="Cros-Aarteil S."/>
            <person name="Calhoun S."/>
            <person name="Haridas S."/>
            <person name="Kuo A."/>
            <person name="Mondo S."/>
            <person name="Pangilinan J."/>
            <person name="Riley R."/>
            <person name="LaButti K."/>
            <person name="Andreopoulos B."/>
            <person name="Lipzen A."/>
            <person name="Chen C."/>
            <person name="Yan M."/>
            <person name="Daum C."/>
            <person name="Ng V."/>
            <person name="Clum A."/>
            <person name="Steindorff A."/>
            <person name="Ohm R.A."/>
            <person name="Martin F."/>
            <person name="Silar P."/>
            <person name="Natvig D.O."/>
            <person name="Lalanne C."/>
            <person name="Gautier V."/>
            <person name="Ament-Velasquez S.L."/>
            <person name="Kruys A."/>
            <person name="Hutchinson M.I."/>
            <person name="Powell A.J."/>
            <person name="Barry K."/>
            <person name="Miller A.N."/>
            <person name="Grigoriev I.V."/>
            <person name="Debuchy R."/>
            <person name="Gladieux P."/>
            <person name="Hiltunen Thoren M."/>
            <person name="Johannesson H."/>
        </authorList>
    </citation>
    <scope>NUCLEOTIDE SEQUENCE</scope>
    <source>
        <strain evidence="7">CBS 168.71</strain>
    </source>
</reference>
<evidence type="ECO:0000313" key="7">
    <source>
        <dbReference type="EMBL" id="KAK3293715.1"/>
    </source>
</evidence>
<keyword evidence="4" id="KW-0560">Oxidoreductase</keyword>
<proteinExistence type="inferred from homology"/>
<evidence type="ECO:0000259" key="6">
    <source>
        <dbReference type="PROSITE" id="PS51387"/>
    </source>
</evidence>
<evidence type="ECO:0000256" key="5">
    <source>
        <dbReference type="SAM" id="SignalP"/>
    </source>
</evidence>
<protein>
    <recommendedName>
        <fullName evidence="6">FAD-binding PCMH-type domain-containing protein</fullName>
    </recommendedName>
</protein>
<dbReference type="EMBL" id="JAUEPN010000006">
    <property type="protein sequence ID" value="KAK3293715.1"/>
    <property type="molecule type" value="Genomic_DNA"/>
</dbReference>
<dbReference type="Pfam" id="PF01565">
    <property type="entry name" value="FAD_binding_4"/>
    <property type="match status" value="1"/>
</dbReference>
<keyword evidence="8" id="KW-1185">Reference proteome</keyword>
<organism evidence="7 8">
    <name type="scientific">Chaetomium fimeti</name>
    <dbReference type="NCBI Taxonomy" id="1854472"/>
    <lineage>
        <taxon>Eukaryota</taxon>
        <taxon>Fungi</taxon>
        <taxon>Dikarya</taxon>
        <taxon>Ascomycota</taxon>
        <taxon>Pezizomycotina</taxon>
        <taxon>Sordariomycetes</taxon>
        <taxon>Sordariomycetidae</taxon>
        <taxon>Sordariales</taxon>
        <taxon>Chaetomiaceae</taxon>
        <taxon>Chaetomium</taxon>
    </lineage>
</organism>
<keyword evidence="5" id="KW-0732">Signal</keyword>
<dbReference type="InterPro" id="IPR012951">
    <property type="entry name" value="BBE"/>
</dbReference>
<dbReference type="Gene3D" id="3.40.462.20">
    <property type="match status" value="1"/>
</dbReference>
<dbReference type="PROSITE" id="PS51387">
    <property type="entry name" value="FAD_PCMH"/>
    <property type="match status" value="1"/>
</dbReference>
<comment type="caution">
    <text evidence="7">The sequence shown here is derived from an EMBL/GenBank/DDBJ whole genome shotgun (WGS) entry which is preliminary data.</text>
</comment>
<dbReference type="PANTHER" id="PTHR42973:SF8">
    <property type="entry name" value="FAD-BINDING PCMH-TYPE DOMAIN-CONTAINING PROTEIN"/>
    <property type="match status" value="1"/>
</dbReference>
<dbReference type="InterPro" id="IPR036318">
    <property type="entry name" value="FAD-bd_PCMH-like_sf"/>
</dbReference>
<reference evidence="7" key="2">
    <citation type="submission" date="2023-06" db="EMBL/GenBank/DDBJ databases">
        <authorList>
            <consortium name="Lawrence Berkeley National Laboratory"/>
            <person name="Haridas S."/>
            <person name="Hensen N."/>
            <person name="Bonometti L."/>
            <person name="Westerberg I."/>
            <person name="Brannstrom I.O."/>
            <person name="Guillou S."/>
            <person name="Cros-Aarteil S."/>
            <person name="Calhoun S."/>
            <person name="Kuo A."/>
            <person name="Mondo S."/>
            <person name="Pangilinan J."/>
            <person name="Riley R."/>
            <person name="Labutti K."/>
            <person name="Andreopoulos B."/>
            <person name="Lipzen A."/>
            <person name="Chen C."/>
            <person name="Yanf M."/>
            <person name="Daum C."/>
            <person name="Ng V."/>
            <person name="Clum A."/>
            <person name="Steindorff A."/>
            <person name="Ohm R."/>
            <person name="Martin F."/>
            <person name="Silar P."/>
            <person name="Natvig D."/>
            <person name="Lalanne C."/>
            <person name="Gautier V."/>
            <person name="Ament-Velasquez S.L."/>
            <person name="Kruys A."/>
            <person name="Hutchinson M.I."/>
            <person name="Powell A.J."/>
            <person name="Barry K."/>
            <person name="Miller A.N."/>
            <person name="Grigoriev I.V."/>
            <person name="Debuchy R."/>
            <person name="Gladieux P."/>
            <person name="Thoren M.H."/>
            <person name="Johannesson H."/>
        </authorList>
    </citation>
    <scope>NUCLEOTIDE SEQUENCE</scope>
    <source>
        <strain evidence="7">CBS 168.71</strain>
    </source>
</reference>
<dbReference type="GO" id="GO:0071949">
    <property type="term" value="F:FAD binding"/>
    <property type="evidence" value="ECO:0007669"/>
    <property type="project" value="InterPro"/>
</dbReference>
<feature type="domain" description="FAD-binding PCMH-type" evidence="6">
    <location>
        <begin position="72"/>
        <end position="245"/>
    </location>
</feature>